<dbReference type="Gene3D" id="1.20.1600.10">
    <property type="entry name" value="Outer membrane efflux proteins (OEP)"/>
    <property type="match status" value="1"/>
</dbReference>
<keyword evidence="6" id="KW-0472">Membrane</keyword>
<dbReference type="GO" id="GO:0015288">
    <property type="term" value="F:porin activity"/>
    <property type="evidence" value="ECO:0007669"/>
    <property type="project" value="TreeGrafter"/>
</dbReference>
<evidence type="ECO:0000256" key="6">
    <source>
        <dbReference type="ARBA" id="ARBA00023136"/>
    </source>
</evidence>
<proteinExistence type="inferred from homology"/>
<dbReference type="InterPro" id="IPR051906">
    <property type="entry name" value="TolC-like"/>
</dbReference>
<dbReference type="Proteomes" id="UP000324209">
    <property type="component" value="Chromosome"/>
</dbReference>
<keyword evidence="4" id="KW-1134">Transmembrane beta strand</keyword>
<evidence type="ECO:0000256" key="2">
    <source>
        <dbReference type="ARBA" id="ARBA00007613"/>
    </source>
</evidence>
<dbReference type="KEGG" id="ock:EXM22_03405"/>
<reference evidence="8 9" key="1">
    <citation type="submission" date="2019-02" db="EMBL/GenBank/DDBJ databases">
        <title>Complete Genome Sequence and Methylome Analysis of free living Spirochaetas.</title>
        <authorList>
            <person name="Fomenkov A."/>
            <person name="Dubinina G."/>
            <person name="Leshcheva N."/>
            <person name="Mikheeva N."/>
            <person name="Grabovich M."/>
            <person name="Vincze T."/>
            <person name="Roberts R.J."/>
        </authorList>
    </citation>
    <scope>NUCLEOTIDE SEQUENCE [LARGE SCALE GENOMIC DNA]</scope>
    <source>
        <strain evidence="8 9">K2</strain>
    </source>
</reference>
<evidence type="ECO:0000256" key="7">
    <source>
        <dbReference type="ARBA" id="ARBA00023237"/>
    </source>
</evidence>
<protein>
    <submittedName>
        <fullName evidence="8">TolC family protein</fullName>
    </submittedName>
</protein>
<sequence>MKKYLIPLMMITLSILQLSALDLSLEEYMKLVEENSKDLYLANIDQELADVQDKLVRSQTKPMIAAGATYDRNFNEITIPYAAGAIPTINADTGMYDLYYADVPYNSKNDVSLSIGVQQLLFDMKVFKALEASRQYRAMTETIYEASRQGVLTAAKQLYYQTVLLDEVYKVKAATQQNAHDTYLEIQKKYDNELASELDVLQAEVNWKINIPEETKAERNRDIALSNLKFLAGINTEEEVILTDTLSTTPSAVKDIQMGEILSSRPDYQAMRGELTLREINISATRAEFYPSLSASLGYGWTASSDSFEFDDGTGLLQAGLSLTVPIYYGGSRFAKMEQVRLEKERSQVSLIKKQDEIQTQINNLQLLLDESSSRIISAETTLETAVKAYNIMEISSLNGLATQLDLKDARLNLSGAQLNYYSAIYDYLDSYFQWQQAIGEGDKLPY</sequence>
<gene>
    <name evidence="8" type="ORF">EXM22_03405</name>
</gene>
<dbReference type="GO" id="GO:0009279">
    <property type="term" value="C:cell outer membrane"/>
    <property type="evidence" value="ECO:0007669"/>
    <property type="project" value="UniProtKB-SubCell"/>
</dbReference>
<evidence type="ECO:0000313" key="9">
    <source>
        <dbReference type="Proteomes" id="UP000324209"/>
    </source>
</evidence>
<evidence type="ECO:0000256" key="1">
    <source>
        <dbReference type="ARBA" id="ARBA00004442"/>
    </source>
</evidence>
<dbReference type="SUPFAM" id="SSF56954">
    <property type="entry name" value="Outer membrane efflux proteins (OEP)"/>
    <property type="match status" value="1"/>
</dbReference>
<dbReference type="PANTHER" id="PTHR30026">
    <property type="entry name" value="OUTER MEMBRANE PROTEIN TOLC"/>
    <property type="match status" value="1"/>
</dbReference>
<evidence type="ECO:0000256" key="3">
    <source>
        <dbReference type="ARBA" id="ARBA00022448"/>
    </source>
</evidence>
<keyword evidence="7" id="KW-0998">Cell outer membrane</keyword>
<keyword evidence="3" id="KW-0813">Transport</keyword>
<keyword evidence="5" id="KW-0812">Transmembrane</keyword>
<evidence type="ECO:0000256" key="4">
    <source>
        <dbReference type="ARBA" id="ARBA00022452"/>
    </source>
</evidence>
<evidence type="ECO:0000256" key="5">
    <source>
        <dbReference type="ARBA" id="ARBA00022692"/>
    </source>
</evidence>
<dbReference type="InterPro" id="IPR003423">
    <property type="entry name" value="OMP_efflux"/>
</dbReference>
<comment type="similarity">
    <text evidence="2">Belongs to the outer membrane factor (OMF) (TC 1.B.17) family.</text>
</comment>
<dbReference type="RefSeq" id="WP_149485159.1">
    <property type="nucleotide sequence ID" value="NZ_CP036150.1"/>
</dbReference>
<dbReference type="EMBL" id="CP036150">
    <property type="protein sequence ID" value="QEN07077.1"/>
    <property type="molecule type" value="Genomic_DNA"/>
</dbReference>
<evidence type="ECO:0000313" key="8">
    <source>
        <dbReference type="EMBL" id="QEN07077.1"/>
    </source>
</evidence>
<comment type="subcellular location">
    <subcellularLocation>
        <location evidence="1">Cell outer membrane</location>
    </subcellularLocation>
</comment>
<name>A0A5C1QHT2_9SPIO</name>
<dbReference type="GO" id="GO:0015562">
    <property type="term" value="F:efflux transmembrane transporter activity"/>
    <property type="evidence" value="ECO:0007669"/>
    <property type="project" value="InterPro"/>
</dbReference>
<dbReference type="Pfam" id="PF02321">
    <property type="entry name" value="OEP"/>
    <property type="match status" value="2"/>
</dbReference>
<accession>A0A5C1QHT2</accession>
<dbReference type="PANTHER" id="PTHR30026:SF20">
    <property type="entry name" value="OUTER MEMBRANE PROTEIN TOLC"/>
    <property type="match status" value="1"/>
</dbReference>
<organism evidence="8 9">
    <name type="scientific">Oceanispirochaeta crateris</name>
    <dbReference type="NCBI Taxonomy" id="2518645"/>
    <lineage>
        <taxon>Bacteria</taxon>
        <taxon>Pseudomonadati</taxon>
        <taxon>Spirochaetota</taxon>
        <taxon>Spirochaetia</taxon>
        <taxon>Spirochaetales</taxon>
        <taxon>Spirochaetaceae</taxon>
        <taxon>Oceanispirochaeta</taxon>
    </lineage>
</organism>
<dbReference type="OrthoDB" id="367021at2"/>
<dbReference type="GO" id="GO:1990281">
    <property type="term" value="C:efflux pump complex"/>
    <property type="evidence" value="ECO:0007669"/>
    <property type="project" value="TreeGrafter"/>
</dbReference>
<dbReference type="AlphaFoldDB" id="A0A5C1QHT2"/>
<keyword evidence="9" id="KW-1185">Reference proteome</keyword>